<dbReference type="KEGG" id="vg:54981712"/>
<reference evidence="2" key="1">
    <citation type="submission" date="2017-06" db="EMBL/GenBank/DDBJ databases">
        <authorList>
            <person name="Cheng Y.T."/>
        </authorList>
    </citation>
    <scope>NUCLEOTIDE SEQUENCE [LARGE SCALE GENOMIC DNA]</scope>
</reference>
<protein>
    <submittedName>
        <fullName evidence="1">Uncharacterized protein</fullName>
    </submittedName>
</protein>
<dbReference type="EMBL" id="MF375456">
    <property type="protein sequence ID" value="ASZ72005.1"/>
    <property type="molecule type" value="Genomic_DNA"/>
</dbReference>
<dbReference type="RefSeq" id="YP_009791529.1">
    <property type="nucleotide sequence ID" value="NC_047840.1"/>
</dbReference>
<proteinExistence type="predicted"/>
<dbReference type="GeneID" id="54981712"/>
<name>A0A249XLC5_9CAUD</name>
<accession>A0A249XLC5</accession>
<keyword evidence="2" id="KW-1185">Reference proteome</keyword>
<dbReference type="Proteomes" id="UP000222265">
    <property type="component" value="Segment"/>
</dbReference>
<organism evidence="1 2">
    <name type="scientific">Xanthomonas phage phi Xc10</name>
    <dbReference type="NCBI Taxonomy" id="2024237"/>
    <lineage>
        <taxon>Viruses</taxon>
        <taxon>Duplodnaviria</taxon>
        <taxon>Heunggongvirae</taxon>
        <taxon>Uroviricota</taxon>
        <taxon>Caudoviricetes</taxon>
        <taxon>Autographivirales</taxon>
        <taxon>Autonotataviridae</taxon>
        <taxon>Gujervirinae</taxon>
        <taxon>Pradovirus</taxon>
        <taxon>Pradovirus pagan</taxon>
        <taxon>Pradovirus Xc10</taxon>
    </lineage>
</organism>
<evidence type="ECO:0000313" key="1">
    <source>
        <dbReference type="EMBL" id="ASZ72005.1"/>
    </source>
</evidence>
<evidence type="ECO:0000313" key="2">
    <source>
        <dbReference type="Proteomes" id="UP000222265"/>
    </source>
</evidence>
<sequence length="73" mass="8162">MREVSLRLVVKALPLVTVKGVAVGDYILGGQHTSHEACEQAIAHHRLHHEKVPTLYTIEEIEIPPVNEENHHA</sequence>